<evidence type="ECO:0008006" key="6">
    <source>
        <dbReference type="Google" id="ProtNLM"/>
    </source>
</evidence>
<dbReference type="EMBL" id="MIYU01000022">
    <property type="protein sequence ID" value="OIR13657.1"/>
    <property type="molecule type" value="Genomic_DNA"/>
</dbReference>
<dbReference type="PROSITE" id="PS51841">
    <property type="entry name" value="LTD"/>
    <property type="match status" value="1"/>
</dbReference>
<dbReference type="Proteomes" id="UP000183815">
    <property type="component" value="Unassembled WGS sequence"/>
</dbReference>
<proteinExistence type="predicted"/>
<reference evidence="4 5" key="1">
    <citation type="submission" date="2016-08" db="EMBL/GenBank/DDBJ databases">
        <title>New Insights into Marine Group III Euryarchaeota, from dark to light.</title>
        <authorList>
            <person name="Haro-Moreno J.M."/>
            <person name="Rodriguez-Valera F."/>
            <person name="Lopez-Garcia P."/>
            <person name="Moreira D."/>
            <person name="Martin-Cuadrado A.B."/>
        </authorList>
    </citation>
    <scope>NUCLEOTIDE SEQUENCE [LARGE SCALE GENOMIC DNA]</scope>
    <source>
        <strain evidence="4">CG-Bathy1</strain>
    </source>
</reference>
<feature type="compositionally biased region" description="Basic and acidic residues" evidence="1">
    <location>
        <begin position="23"/>
        <end position="34"/>
    </location>
</feature>
<evidence type="ECO:0000313" key="5">
    <source>
        <dbReference type="Proteomes" id="UP000183815"/>
    </source>
</evidence>
<dbReference type="Pfam" id="PF00932">
    <property type="entry name" value="LTD"/>
    <property type="match status" value="1"/>
</dbReference>
<evidence type="ECO:0000259" key="2">
    <source>
        <dbReference type="PROSITE" id="PS50830"/>
    </source>
</evidence>
<dbReference type="SMART" id="SM00318">
    <property type="entry name" value="SNc"/>
    <property type="match status" value="1"/>
</dbReference>
<organism evidence="4 5">
    <name type="scientific">Marine Group III euryarchaeote CG-Bathy1</name>
    <dbReference type="NCBI Taxonomy" id="1889001"/>
    <lineage>
        <taxon>Archaea</taxon>
        <taxon>Methanobacteriati</taxon>
        <taxon>Thermoplasmatota</taxon>
        <taxon>Thermoplasmata</taxon>
        <taxon>Candidatus Thermoprofundales</taxon>
    </lineage>
</organism>
<dbReference type="SUPFAM" id="SSF74853">
    <property type="entry name" value="Lamin A/C globular tail domain"/>
    <property type="match status" value="1"/>
</dbReference>
<feature type="domain" description="TNase-like" evidence="2">
    <location>
        <begin position="38"/>
        <end position="163"/>
    </location>
</feature>
<sequence>MMLIIGGCIEENNRPENEEEINREETSENERTNETEESELGTIVTRIIDGDTVEMDDGSTVRLLCVNTAESGKPWYQEGKDFLETTLLNETVILMNETEEDDTDSFGRLLRWIYLRNDTETSINQALVSGGLAFVDYCENSKKEELLERENQAREIGVGLWERSEYYNRINITSLAYNPDGSDRDNMNGENLTFHNEGDEQINLTGWIIQDRAGHAYEFSEFVINTGVEFTIYCGNGEDNQTEIYWGSNSPIWNNDGDRMTLRDINGYLVNEFKYEDSEYESGTEIE</sequence>
<protein>
    <recommendedName>
        <fullName evidence="6">TNase-like domain-containing protein</fullName>
    </recommendedName>
</protein>
<dbReference type="Gene3D" id="2.60.40.1260">
    <property type="entry name" value="Lamin Tail domain"/>
    <property type="match status" value="1"/>
</dbReference>
<dbReference type="Gene3D" id="2.40.50.90">
    <property type="match status" value="1"/>
</dbReference>
<dbReference type="AlphaFoldDB" id="A0A1J5SYM0"/>
<accession>A0A1J5SYM0</accession>
<dbReference type="SUPFAM" id="SSF50199">
    <property type="entry name" value="Staphylococcal nuclease"/>
    <property type="match status" value="1"/>
</dbReference>
<dbReference type="InterPro" id="IPR001322">
    <property type="entry name" value="Lamin_tail_dom"/>
</dbReference>
<dbReference type="InterPro" id="IPR016071">
    <property type="entry name" value="Staphylococal_nuclease_OB-fold"/>
</dbReference>
<feature type="domain" description="LTD" evidence="3">
    <location>
        <begin position="168"/>
        <end position="287"/>
    </location>
</feature>
<evidence type="ECO:0000256" key="1">
    <source>
        <dbReference type="SAM" id="MobiDB-lite"/>
    </source>
</evidence>
<dbReference type="InterPro" id="IPR035437">
    <property type="entry name" value="SNase_OB-fold_sf"/>
</dbReference>
<evidence type="ECO:0000259" key="3">
    <source>
        <dbReference type="PROSITE" id="PS51841"/>
    </source>
</evidence>
<dbReference type="InterPro" id="IPR036415">
    <property type="entry name" value="Lamin_tail_dom_sf"/>
</dbReference>
<name>A0A1J5SYM0_9ARCH</name>
<feature type="region of interest" description="Disordered" evidence="1">
    <location>
        <begin position="1"/>
        <end position="38"/>
    </location>
</feature>
<evidence type="ECO:0000313" key="4">
    <source>
        <dbReference type="EMBL" id="OIR13657.1"/>
    </source>
</evidence>
<comment type="caution">
    <text evidence="4">The sequence shown here is derived from an EMBL/GenBank/DDBJ whole genome shotgun (WGS) entry which is preliminary data.</text>
</comment>
<dbReference type="Pfam" id="PF00565">
    <property type="entry name" value="SNase"/>
    <property type="match status" value="1"/>
</dbReference>
<gene>
    <name evidence="4" type="ORF">BEU04_03600</name>
</gene>
<dbReference type="PROSITE" id="PS50830">
    <property type="entry name" value="TNASE_3"/>
    <property type="match status" value="1"/>
</dbReference>